<dbReference type="InterPro" id="IPR001279">
    <property type="entry name" value="Metallo-B-lactamas"/>
</dbReference>
<dbReference type="AlphaFoldDB" id="A0A382HFP7"/>
<dbReference type="InterPro" id="IPR036866">
    <property type="entry name" value="RibonucZ/Hydroxyglut_hydro"/>
</dbReference>
<proteinExistence type="predicted"/>
<dbReference type="EMBL" id="UINC01061029">
    <property type="protein sequence ID" value="SVB86164.1"/>
    <property type="molecule type" value="Genomic_DNA"/>
</dbReference>
<protein>
    <recommendedName>
        <fullName evidence="1">Metallo-beta-lactamase domain-containing protein</fullName>
    </recommendedName>
</protein>
<dbReference type="InterPro" id="IPR052533">
    <property type="entry name" value="WalJ/YycJ-like"/>
</dbReference>
<sequence length="173" mass="18996">MKVCALGSGSKGNSTLVESSDTRILIDVGFSGRETARRLRKIGVSPESIDAILITHDHRDHTSGAGIFGRRYGTPVHITAKTLQECHSLFSSDQSIQVYQPSRNFVVKGFLIEPFVTVHDAIEPVVFAVSDLSTQLKIGIATDLGRPTAQIRLALKDSDFLILESNYDEQLLR</sequence>
<dbReference type="SUPFAM" id="SSF56281">
    <property type="entry name" value="Metallo-hydrolase/oxidoreductase"/>
    <property type="match status" value="1"/>
</dbReference>
<dbReference type="PANTHER" id="PTHR47619">
    <property type="entry name" value="METALLO-HYDROLASE YYCJ-RELATED"/>
    <property type="match status" value="1"/>
</dbReference>
<dbReference type="SMART" id="SM00849">
    <property type="entry name" value="Lactamase_B"/>
    <property type="match status" value="1"/>
</dbReference>
<feature type="non-terminal residue" evidence="2">
    <location>
        <position position="173"/>
    </location>
</feature>
<feature type="domain" description="Metallo-beta-lactamase" evidence="1">
    <location>
        <begin position="11"/>
        <end position="167"/>
    </location>
</feature>
<name>A0A382HFP7_9ZZZZ</name>
<gene>
    <name evidence="2" type="ORF">METZ01_LOCUS239018</name>
</gene>
<evidence type="ECO:0000259" key="1">
    <source>
        <dbReference type="SMART" id="SM00849"/>
    </source>
</evidence>
<evidence type="ECO:0000313" key="2">
    <source>
        <dbReference type="EMBL" id="SVB86164.1"/>
    </source>
</evidence>
<accession>A0A382HFP7</accession>
<organism evidence="2">
    <name type="scientific">marine metagenome</name>
    <dbReference type="NCBI Taxonomy" id="408172"/>
    <lineage>
        <taxon>unclassified sequences</taxon>
        <taxon>metagenomes</taxon>
        <taxon>ecological metagenomes</taxon>
    </lineage>
</organism>
<reference evidence="2" key="1">
    <citation type="submission" date="2018-05" db="EMBL/GenBank/DDBJ databases">
        <authorList>
            <person name="Lanie J.A."/>
            <person name="Ng W.-L."/>
            <person name="Kazmierczak K.M."/>
            <person name="Andrzejewski T.M."/>
            <person name="Davidsen T.M."/>
            <person name="Wayne K.J."/>
            <person name="Tettelin H."/>
            <person name="Glass J.I."/>
            <person name="Rusch D."/>
            <person name="Podicherti R."/>
            <person name="Tsui H.-C.T."/>
            <person name="Winkler M.E."/>
        </authorList>
    </citation>
    <scope>NUCLEOTIDE SEQUENCE</scope>
</reference>
<dbReference type="Gene3D" id="3.60.15.10">
    <property type="entry name" value="Ribonuclease Z/Hydroxyacylglutathione hydrolase-like"/>
    <property type="match status" value="1"/>
</dbReference>
<dbReference type="Pfam" id="PF00753">
    <property type="entry name" value="Lactamase_B"/>
    <property type="match status" value="1"/>
</dbReference>
<dbReference type="PANTHER" id="PTHR47619:SF1">
    <property type="entry name" value="EXODEOXYRIBONUCLEASE WALJ"/>
    <property type="match status" value="1"/>
</dbReference>